<dbReference type="RefSeq" id="WP_114459347.1">
    <property type="nucleotide sequence ID" value="NZ_QPIW01000001.1"/>
</dbReference>
<feature type="compositionally biased region" description="Low complexity" evidence="1">
    <location>
        <begin position="366"/>
        <end position="387"/>
    </location>
</feature>
<proteinExistence type="predicted"/>
<dbReference type="OrthoDB" id="418728at2"/>
<evidence type="ECO:0000256" key="1">
    <source>
        <dbReference type="SAM" id="MobiDB-lite"/>
    </source>
</evidence>
<keyword evidence="3" id="KW-1185">Reference proteome</keyword>
<gene>
    <name evidence="2" type="ORF">DVG78_01785</name>
</gene>
<evidence type="ECO:0000313" key="2">
    <source>
        <dbReference type="EMBL" id="RDB07811.1"/>
    </source>
</evidence>
<dbReference type="Proteomes" id="UP000253141">
    <property type="component" value="Unassembled WGS sequence"/>
</dbReference>
<name>A0A369IDF1_9BACT</name>
<evidence type="ECO:0000313" key="3">
    <source>
        <dbReference type="Proteomes" id="UP000253141"/>
    </source>
</evidence>
<feature type="region of interest" description="Disordered" evidence="1">
    <location>
        <begin position="363"/>
        <end position="387"/>
    </location>
</feature>
<dbReference type="SUPFAM" id="SSF56281">
    <property type="entry name" value="Metallo-hydrolase/oxidoreductase"/>
    <property type="match status" value="2"/>
</dbReference>
<organism evidence="2 3">
    <name type="scientific">Runella aurantiaca</name>
    <dbReference type="NCBI Taxonomy" id="2282308"/>
    <lineage>
        <taxon>Bacteria</taxon>
        <taxon>Pseudomonadati</taxon>
        <taxon>Bacteroidota</taxon>
        <taxon>Cytophagia</taxon>
        <taxon>Cytophagales</taxon>
        <taxon>Spirosomataceae</taxon>
        <taxon>Runella</taxon>
    </lineage>
</organism>
<protein>
    <submittedName>
        <fullName evidence="2">Cobyric acid synthase CobQ</fullName>
    </submittedName>
</protein>
<dbReference type="AlphaFoldDB" id="A0A369IDF1"/>
<dbReference type="EMBL" id="QPIW01000001">
    <property type="protein sequence ID" value="RDB07811.1"/>
    <property type="molecule type" value="Genomic_DNA"/>
</dbReference>
<reference evidence="2 3" key="1">
    <citation type="submission" date="2018-07" db="EMBL/GenBank/DDBJ databases">
        <title>Genome analysis of Runella aurantiaca.</title>
        <authorList>
            <person name="Yang X."/>
        </authorList>
    </citation>
    <scope>NUCLEOTIDE SEQUENCE [LARGE SCALE GENOMIC DNA]</scope>
    <source>
        <strain evidence="2 3">YX9</strain>
    </source>
</reference>
<dbReference type="Gene3D" id="3.60.15.10">
    <property type="entry name" value="Ribonuclease Z/Hydroxyacylglutathione hydrolase-like"/>
    <property type="match status" value="1"/>
</dbReference>
<accession>A0A369IDF1</accession>
<sequence>MANPTIKYYPVGNGDMSLITLEDGTRILVDCKLTAKSDESTDPKICDVKKDLLNSLQKRSGNYFVDVFILTHGDRDHCHGFKDNFYQGDPAKYGQEDREENRIIMDTMWFSPMIAEQYTNDDEDAHQCEAERRLDLHRNNHPDKDKPGNRIKIIGYDSNKEYKDLNHLRAVPGDVVTRFNDKNQETFSIFIHAPFKIHLDSPDKDKNSASIVFQARFKAYSWKSDFCCLAMFGGDSDHTTWAQILERTKRFKNDVNQQALSWDLFLAPHHCSWSFFNDTSEDDVQATSLEALDYARNREAKVIASSKKIVNNDDNPPYADAKKEYIKKLSSEDKFLNTAVEPNESAPEAIVFDITANGPARAPKKTTGSAWASAGGAGAAGTIITQG</sequence>
<comment type="caution">
    <text evidence="2">The sequence shown here is derived from an EMBL/GenBank/DDBJ whole genome shotgun (WGS) entry which is preliminary data.</text>
</comment>
<dbReference type="InterPro" id="IPR036866">
    <property type="entry name" value="RibonucZ/Hydroxyglut_hydro"/>
</dbReference>